<dbReference type="InterPro" id="IPR048286">
    <property type="entry name" value="Integrin_alpha_Ig-like_3"/>
</dbReference>
<evidence type="ECO:0000256" key="11">
    <source>
        <dbReference type="ARBA" id="ARBA00023180"/>
    </source>
</evidence>
<feature type="transmembrane region" description="Helical" evidence="13">
    <location>
        <begin position="930"/>
        <end position="959"/>
    </location>
</feature>
<feature type="repeat" description="FG-GAP" evidence="12">
    <location>
        <begin position="259"/>
        <end position="316"/>
    </location>
</feature>
<comment type="similarity">
    <text evidence="2 13">Belongs to the integrin alpha chain family.</text>
</comment>
<name>A0AA39F333_MICHY</name>
<feature type="repeat" description="FG-GAP" evidence="12">
    <location>
        <begin position="374"/>
        <end position="436"/>
    </location>
</feature>
<dbReference type="Gene3D" id="2.60.40.1510">
    <property type="entry name" value="ntegrin, alpha v. Chain A, domain 3"/>
    <property type="match status" value="1"/>
</dbReference>
<dbReference type="SUPFAM" id="SSF69179">
    <property type="entry name" value="Integrin domains"/>
    <property type="match status" value="2"/>
</dbReference>
<evidence type="ECO:0000256" key="3">
    <source>
        <dbReference type="ARBA" id="ARBA00022692"/>
    </source>
</evidence>
<dbReference type="Gene3D" id="2.60.40.1530">
    <property type="entry name" value="ntegrin, alpha v. Chain A, domain 4"/>
    <property type="match status" value="1"/>
</dbReference>
<feature type="repeat" description="FG-GAP" evidence="12">
    <location>
        <begin position="317"/>
        <end position="371"/>
    </location>
</feature>
<dbReference type="GO" id="GO:0008305">
    <property type="term" value="C:integrin complex"/>
    <property type="evidence" value="ECO:0007669"/>
    <property type="project" value="InterPro"/>
</dbReference>
<dbReference type="GO" id="GO:0009897">
    <property type="term" value="C:external side of plasma membrane"/>
    <property type="evidence" value="ECO:0007669"/>
    <property type="project" value="TreeGrafter"/>
</dbReference>
<dbReference type="InterPro" id="IPR032695">
    <property type="entry name" value="Integrin_dom_sf"/>
</dbReference>
<keyword evidence="10 13" id="KW-0675">Receptor</keyword>
<evidence type="ECO:0000256" key="1">
    <source>
        <dbReference type="ARBA" id="ARBA00004479"/>
    </source>
</evidence>
<dbReference type="GO" id="GO:0007157">
    <property type="term" value="P:heterophilic cell-cell adhesion via plasma membrane cell adhesion molecules"/>
    <property type="evidence" value="ECO:0007669"/>
    <property type="project" value="UniProtKB-ARBA"/>
</dbReference>
<dbReference type="GO" id="GO:0033627">
    <property type="term" value="P:cell adhesion mediated by integrin"/>
    <property type="evidence" value="ECO:0007669"/>
    <property type="project" value="TreeGrafter"/>
</dbReference>
<evidence type="ECO:0000259" key="15">
    <source>
        <dbReference type="Pfam" id="PF20806"/>
    </source>
</evidence>
<evidence type="ECO:0000256" key="6">
    <source>
        <dbReference type="ARBA" id="ARBA00022889"/>
    </source>
</evidence>
<keyword evidence="7 13" id="KW-1133">Transmembrane helix</keyword>
<proteinExistence type="inferred from homology"/>
<evidence type="ECO:0000256" key="9">
    <source>
        <dbReference type="ARBA" id="ARBA00023136"/>
    </source>
</evidence>
<dbReference type="InterPro" id="IPR000413">
    <property type="entry name" value="Integrin_alpha"/>
</dbReference>
<keyword evidence="8 13" id="KW-0401">Integrin</keyword>
<dbReference type="PANTHER" id="PTHR23220">
    <property type="entry name" value="INTEGRIN ALPHA"/>
    <property type="match status" value="1"/>
</dbReference>
<dbReference type="InterPro" id="IPR013517">
    <property type="entry name" value="FG-GAP"/>
</dbReference>
<reference evidence="16" key="1">
    <citation type="journal article" date="2023" name="bioRxiv">
        <title>Scaffold-level genome assemblies of two parasitoid biocontrol wasps reveal the parthenogenesis mechanism and an associated novel virus.</title>
        <authorList>
            <person name="Inwood S."/>
            <person name="Skelly J."/>
            <person name="Guhlin J."/>
            <person name="Harrop T."/>
            <person name="Goldson S."/>
            <person name="Dearden P."/>
        </authorList>
    </citation>
    <scope>NUCLEOTIDE SEQUENCE</scope>
    <source>
        <strain evidence="16">Lincoln</strain>
        <tissue evidence="16">Whole body</tissue>
    </source>
</reference>
<reference evidence="16" key="2">
    <citation type="submission" date="2023-03" db="EMBL/GenBank/DDBJ databases">
        <authorList>
            <person name="Inwood S.N."/>
            <person name="Skelly J.G."/>
            <person name="Guhlin J."/>
            <person name="Harrop T.W.R."/>
            <person name="Goldson S.G."/>
            <person name="Dearden P.K."/>
        </authorList>
    </citation>
    <scope>NUCLEOTIDE SEQUENCE</scope>
    <source>
        <strain evidence="16">Lincoln</strain>
        <tissue evidence="16">Whole body</tissue>
    </source>
</reference>
<dbReference type="EMBL" id="JAQQBR010001834">
    <property type="protein sequence ID" value="KAK0162059.1"/>
    <property type="molecule type" value="Genomic_DNA"/>
</dbReference>
<dbReference type="PROSITE" id="PS51470">
    <property type="entry name" value="FG_GAP"/>
    <property type="match status" value="3"/>
</dbReference>
<feature type="domain" description="Integrin alpha third immunoglobulin-like" evidence="15">
    <location>
        <begin position="732"/>
        <end position="920"/>
    </location>
</feature>
<evidence type="ECO:0000256" key="13">
    <source>
        <dbReference type="RuleBase" id="RU003762"/>
    </source>
</evidence>
<evidence type="ECO:0000256" key="8">
    <source>
        <dbReference type="ARBA" id="ARBA00023037"/>
    </source>
</evidence>
<dbReference type="Gene3D" id="2.60.40.1460">
    <property type="entry name" value="Integrin domains. Chain A, domain 2"/>
    <property type="match status" value="1"/>
</dbReference>
<evidence type="ECO:0000256" key="2">
    <source>
        <dbReference type="ARBA" id="ARBA00008054"/>
    </source>
</evidence>
<evidence type="ECO:0000256" key="5">
    <source>
        <dbReference type="ARBA" id="ARBA00022737"/>
    </source>
</evidence>
<keyword evidence="5" id="KW-0677">Repeat</keyword>
<evidence type="ECO:0000259" key="14">
    <source>
        <dbReference type="Pfam" id="PF20805"/>
    </source>
</evidence>
<dbReference type="InterPro" id="IPR048285">
    <property type="entry name" value="Integrin_alpha_Ig-like_2"/>
</dbReference>
<dbReference type="SMART" id="SM00191">
    <property type="entry name" value="Int_alpha"/>
    <property type="match status" value="5"/>
</dbReference>
<dbReference type="Pfam" id="PF20805">
    <property type="entry name" value="Integrin_A_Ig_2"/>
    <property type="match status" value="1"/>
</dbReference>
<keyword evidence="6 13" id="KW-0130">Cell adhesion</keyword>
<dbReference type="Gene3D" id="1.20.5.930">
    <property type="entry name" value="Bicelle-embedded integrin alpha(iib) transmembrane segment"/>
    <property type="match status" value="1"/>
</dbReference>
<comment type="subcellular location">
    <subcellularLocation>
        <location evidence="1 13">Membrane</location>
        <topology evidence="1 13">Single-pass type I membrane protein</topology>
    </subcellularLocation>
</comment>
<keyword evidence="3 13" id="KW-0812">Transmembrane</keyword>
<evidence type="ECO:0000256" key="7">
    <source>
        <dbReference type="ARBA" id="ARBA00022989"/>
    </source>
</evidence>
<organism evidence="16 17">
    <name type="scientific">Microctonus hyperodae</name>
    <name type="common">Parasitoid wasp</name>
    <dbReference type="NCBI Taxonomy" id="165561"/>
    <lineage>
        <taxon>Eukaryota</taxon>
        <taxon>Metazoa</taxon>
        <taxon>Ecdysozoa</taxon>
        <taxon>Arthropoda</taxon>
        <taxon>Hexapoda</taxon>
        <taxon>Insecta</taxon>
        <taxon>Pterygota</taxon>
        <taxon>Neoptera</taxon>
        <taxon>Endopterygota</taxon>
        <taxon>Hymenoptera</taxon>
        <taxon>Apocrita</taxon>
        <taxon>Ichneumonoidea</taxon>
        <taxon>Braconidae</taxon>
        <taxon>Euphorinae</taxon>
        <taxon>Microctonus</taxon>
    </lineage>
</organism>
<dbReference type="GO" id="GO:0005178">
    <property type="term" value="F:integrin binding"/>
    <property type="evidence" value="ECO:0007669"/>
    <property type="project" value="TreeGrafter"/>
</dbReference>
<keyword evidence="4" id="KW-0732">Signal</keyword>
<evidence type="ECO:0000256" key="4">
    <source>
        <dbReference type="ARBA" id="ARBA00022729"/>
    </source>
</evidence>
<keyword evidence="11" id="KW-0325">Glycoprotein</keyword>
<dbReference type="Proteomes" id="UP001168972">
    <property type="component" value="Unassembled WGS sequence"/>
</dbReference>
<dbReference type="InterPro" id="IPR028994">
    <property type="entry name" value="Integrin_alpha_N"/>
</dbReference>
<dbReference type="GO" id="GO:0007229">
    <property type="term" value="P:integrin-mediated signaling pathway"/>
    <property type="evidence" value="ECO:0007669"/>
    <property type="project" value="UniProtKB-KW"/>
</dbReference>
<gene>
    <name evidence="16" type="ORF">PV327_008427</name>
</gene>
<dbReference type="SUPFAM" id="SSF69318">
    <property type="entry name" value="Integrin alpha N-terminal domain"/>
    <property type="match status" value="1"/>
</dbReference>
<evidence type="ECO:0000313" key="17">
    <source>
        <dbReference type="Proteomes" id="UP001168972"/>
    </source>
</evidence>
<sequence length="987" mass="110251">MKNPLILKYQSSSYFGYSIILEKSVMIIGAPKDNYSVVGGSFVRPNEPGAVWKYVIKTGEWQQFTPGVIDDTGFIKDRSLTTLIMKKNGWFGAAIAIQDNNDVLTVCAPRTSISLIVTILGEQYKSNTMHGICYTGKISTGELQIEDPNLSSYDFSMSLWFHPLRGFSVHYPSSSPNQAKNDNRMIMGSPKHGFVGSVRIENQSNSVFLSYIDDVTQFGYAVSSGRFFDKNKLLYVGGGPGSHIMGQVAIMDPSVDPATIISRLNGNNMGEYFGASLAACDMNHDELDDLIIGAPYWGNDNGRVYIYLGDAKGFSNASIVLDGPLDDGLFGYAVTCGDLDADGFDDLIVGAPYGGDGMVYIYNGDSNISQEIEKNVQKVSMNSRIKTFGFSLSKPVDIDENGFPDLAVGAYKSGHAIILKSRPVIKTNFYVSTIPTSLPQNSTNFLVKICVQHTERCLSKIQSFDLTLNVDKQFKRVNKSQIVLEYIPNWNMSNATEVCLNTTLYILENVEKNFFNPVDIVVTHTFSRKQRLKNNETAECALCPIESKGVSSKVHQLALPFDLNCGSDKICTAIIKLHANFDRNQSAWIIGSEDITYEVFISNHGEPAYSTEIIVELPRGISLRSYLPSCNKYGDTNEILKIKCDVDEPLIINDTKKIVFVLDMSQLNDGDLNGTYLNFIVSAKTRSLNNGTHNISTPLLLLSHIVTVIDGNAKDEKYHYILNDEATSNINFQHSYEVLKSGATPINKATLNVDVPTKFGDLEIIILTEVPNIRISGTTYECSVINIPGLNKEEDIIPINLENFTNEQLRMTRNIKELPQKISSIKKIELENVTDYQVINLNCSLHNNISCGKIICDIPLLQNKKDSVVLQLKFSVDLKLLMNNRKYEDKKYIVKFTTQAWIEIIKPSLGPRKMAKVSTKFRQIEKLNRMYMWIIVGSVLLGLLVLFVIIIILWAMGFFRRDKKDAMESLKTDEKPANLTELKDTKL</sequence>
<dbReference type="AlphaFoldDB" id="A0AA39F333"/>
<keyword evidence="9 13" id="KW-0472">Membrane</keyword>
<dbReference type="PANTHER" id="PTHR23220:SF83">
    <property type="entry name" value="INTEGRIN ALPHA-PS3-RELATED"/>
    <property type="match status" value="1"/>
</dbReference>
<dbReference type="InterPro" id="IPR013519">
    <property type="entry name" value="Int_alpha_beta-p"/>
</dbReference>
<dbReference type="PRINTS" id="PR01185">
    <property type="entry name" value="INTEGRINA"/>
</dbReference>
<evidence type="ECO:0000256" key="10">
    <source>
        <dbReference type="ARBA" id="ARBA00023170"/>
    </source>
</evidence>
<protein>
    <submittedName>
        <fullName evidence="16">Uncharacterized protein</fullName>
    </submittedName>
</protein>
<dbReference type="Gene3D" id="2.130.10.130">
    <property type="entry name" value="Integrin alpha, N-terminal"/>
    <property type="match status" value="1"/>
</dbReference>
<accession>A0AA39F333</accession>
<evidence type="ECO:0000256" key="12">
    <source>
        <dbReference type="PROSITE-ProRule" id="PRU00803"/>
    </source>
</evidence>
<evidence type="ECO:0000313" key="16">
    <source>
        <dbReference type="EMBL" id="KAK0162059.1"/>
    </source>
</evidence>
<dbReference type="Pfam" id="PF01839">
    <property type="entry name" value="FG-GAP"/>
    <property type="match status" value="2"/>
</dbReference>
<dbReference type="Pfam" id="PF20806">
    <property type="entry name" value="Integrin_A_Ig_3"/>
    <property type="match status" value="1"/>
</dbReference>
<keyword evidence="17" id="KW-1185">Reference proteome</keyword>
<dbReference type="GO" id="GO:0007160">
    <property type="term" value="P:cell-matrix adhesion"/>
    <property type="evidence" value="ECO:0007669"/>
    <property type="project" value="TreeGrafter"/>
</dbReference>
<comment type="caution">
    <text evidence="16">The sequence shown here is derived from an EMBL/GenBank/DDBJ whole genome shotgun (WGS) entry which is preliminary data.</text>
</comment>
<feature type="domain" description="Integrin alpha second immunoglobulin-like" evidence="14">
    <location>
        <begin position="565"/>
        <end position="694"/>
    </location>
</feature>